<feature type="domain" description="Response regulatory" evidence="5">
    <location>
        <begin position="3"/>
        <end position="119"/>
    </location>
</feature>
<keyword evidence="7" id="KW-1185">Reference proteome</keyword>
<dbReference type="PRINTS" id="PR00038">
    <property type="entry name" value="HTHLUXR"/>
</dbReference>
<dbReference type="InterPro" id="IPR039420">
    <property type="entry name" value="WalR-like"/>
</dbReference>
<evidence type="ECO:0000256" key="3">
    <source>
        <dbReference type="PROSITE-ProRule" id="PRU00169"/>
    </source>
</evidence>
<dbReference type="Pfam" id="PF00196">
    <property type="entry name" value="GerE"/>
    <property type="match status" value="1"/>
</dbReference>
<feature type="modified residue" description="4-aspartylphosphate" evidence="3">
    <location>
        <position position="53"/>
    </location>
</feature>
<dbReference type="InterPro" id="IPR058245">
    <property type="entry name" value="NreC/VraR/RcsB-like_REC"/>
</dbReference>
<dbReference type="SUPFAM" id="SSF52172">
    <property type="entry name" value="CheY-like"/>
    <property type="match status" value="1"/>
</dbReference>
<evidence type="ECO:0000259" key="4">
    <source>
        <dbReference type="PROSITE" id="PS50043"/>
    </source>
</evidence>
<dbReference type="CDD" id="cd17535">
    <property type="entry name" value="REC_NarL-like"/>
    <property type="match status" value="1"/>
</dbReference>
<evidence type="ECO:0000313" key="6">
    <source>
        <dbReference type="EMBL" id="ADN17918.1"/>
    </source>
</evidence>
<dbReference type="Pfam" id="PF00072">
    <property type="entry name" value="Response_reg"/>
    <property type="match status" value="1"/>
</dbReference>
<evidence type="ECO:0000259" key="5">
    <source>
        <dbReference type="PROSITE" id="PS50110"/>
    </source>
</evidence>
<dbReference type="KEGG" id="cyj:Cyan7822_6076"/>
<dbReference type="GO" id="GO:0000160">
    <property type="term" value="P:phosphorelay signal transduction system"/>
    <property type="evidence" value="ECO:0007669"/>
    <property type="project" value="InterPro"/>
</dbReference>
<dbReference type="InterPro" id="IPR001789">
    <property type="entry name" value="Sig_transdc_resp-reg_receiver"/>
</dbReference>
<dbReference type="OrthoDB" id="9808843at2"/>
<dbReference type="InterPro" id="IPR000792">
    <property type="entry name" value="Tscrpt_reg_LuxR_C"/>
</dbReference>
<dbReference type="PANTHER" id="PTHR43214:SF43">
    <property type="entry name" value="TWO-COMPONENT RESPONSE REGULATOR"/>
    <property type="match status" value="1"/>
</dbReference>
<dbReference type="PANTHER" id="PTHR43214">
    <property type="entry name" value="TWO-COMPONENT RESPONSE REGULATOR"/>
    <property type="match status" value="1"/>
</dbReference>
<dbReference type="InterPro" id="IPR016032">
    <property type="entry name" value="Sig_transdc_resp-reg_C-effctor"/>
</dbReference>
<dbReference type="SMART" id="SM00448">
    <property type="entry name" value="REC"/>
    <property type="match status" value="1"/>
</dbReference>
<dbReference type="InterPro" id="IPR011006">
    <property type="entry name" value="CheY-like_superfamily"/>
</dbReference>
<dbReference type="RefSeq" id="WP_013334668.1">
    <property type="nucleotide sequence ID" value="NC_014533.1"/>
</dbReference>
<keyword evidence="2" id="KW-0238">DNA-binding</keyword>
<gene>
    <name evidence="6" type="ordered locus">Cyan7822_6076</name>
</gene>
<dbReference type="PROSITE" id="PS50110">
    <property type="entry name" value="RESPONSE_REGULATORY"/>
    <property type="match status" value="1"/>
</dbReference>
<feature type="domain" description="HTH luxR-type" evidence="4">
    <location>
        <begin position="153"/>
        <end position="218"/>
    </location>
</feature>
<organism evidence="6 7">
    <name type="scientific">Gloeothece verrucosa (strain PCC 7822)</name>
    <name type="common">Cyanothece sp. (strain PCC 7822)</name>
    <dbReference type="NCBI Taxonomy" id="497965"/>
    <lineage>
        <taxon>Bacteria</taxon>
        <taxon>Bacillati</taxon>
        <taxon>Cyanobacteriota</taxon>
        <taxon>Cyanophyceae</taxon>
        <taxon>Oscillatoriophycideae</taxon>
        <taxon>Chroococcales</taxon>
        <taxon>Aphanothecaceae</taxon>
        <taxon>Gloeothece</taxon>
        <taxon>Gloeothece verrucosa</taxon>
    </lineage>
</organism>
<accession>E0ULT8</accession>
<dbReference type="AlphaFoldDB" id="E0ULT8"/>
<name>E0ULT8_GLOV7</name>
<evidence type="ECO:0000256" key="2">
    <source>
        <dbReference type="ARBA" id="ARBA00023125"/>
    </source>
</evidence>
<dbReference type="Gene3D" id="3.40.50.2300">
    <property type="match status" value="1"/>
</dbReference>
<protein>
    <submittedName>
        <fullName evidence="6">Two component transcriptional regulator, LuxR family</fullName>
    </submittedName>
</protein>
<dbReference type="Proteomes" id="UP000008206">
    <property type="component" value="Plasmid Cy782201"/>
</dbReference>
<dbReference type="HOGENOM" id="CLU_000445_90_10_3"/>
<reference evidence="7" key="1">
    <citation type="journal article" date="2011" name="MBio">
        <title>Novel metabolic attributes of the genus Cyanothece, comprising a group of unicellular nitrogen-fixing Cyanobacteria.</title>
        <authorList>
            <person name="Bandyopadhyay A."/>
            <person name="Elvitigala T."/>
            <person name="Welsh E."/>
            <person name="Stockel J."/>
            <person name="Liberton M."/>
            <person name="Min H."/>
            <person name="Sherman L.A."/>
            <person name="Pakrasi H.B."/>
        </authorList>
    </citation>
    <scope>NUCLEOTIDE SEQUENCE [LARGE SCALE GENOMIC DNA]</scope>
    <source>
        <strain evidence="7">PCC 7822</strain>
        <plasmid evidence="7">Cy782201</plasmid>
    </source>
</reference>
<dbReference type="EMBL" id="CP002199">
    <property type="protein sequence ID" value="ADN17918.1"/>
    <property type="molecule type" value="Genomic_DNA"/>
</dbReference>
<keyword evidence="1 3" id="KW-0597">Phosphoprotein</keyword>
<dbReference type="SMART" id="SM00421">
    <property type="entry name" value="HTH_LUXR"/>
    <property type="match status" value="1"/>
</dbReference>
<dbReference type="CDD" id="cd06170">
    <property type="entry name" value="LuxR_C_like"/>
    <property type="match status" value="1"/>
</dbReference>
<proteinExistence type="predicted"/>
<keyword evidence="6" id="KW-0614">Plasmid</keyword>
<geneLocation type="plasmid" evidence="6 7">
    <name>Cy782201</name>
</geneLocation>
<evidence type="ECO:0000256" key="1">
    <source>
        <dbReference type="ARBA" id="ARBA00022553"/>
    </source>
</evidence>
<dbReference type="SUPFAM" id="SSF46894">
    <property type="entry name" value="C-terminal effector domain of the bipartite response regulators"/>
    <property type="match status" value="1"/>
</dbReference>
<dbReference type="PROSITE" id="PS50043">
    <property type="entry name" value="HTH_LUXR_2"/>
    <property type="match status" value="1"/>
</dbReference>
<sequence>MINLIAIEDDMMFLIGLEHALKVDPFNLLGTSNNVPEGMELLRKNNPDLVIIDMSLKNGESGVTALSQISRSHPHIKSLVLTASSQFELALKSLSFGADGYLVKGKKPENIRAVIKIIYEGGIYLDPSFKANFNNTLTPPNLQALNSPIPESSKKLLSKFSEAELEVFQLIGSGYTNKEIAAITNKPLDTIKSIITRIFHKLNLTNRTLVALKAHSLGIVT</sequence>
<dbReference type="GO" id="GO:0003677">
    <property type="term" value="F:DNA binding"/>
    <property type="evidence" value="ECO:0007669"/>
    <property type="project" value="UniProtKB-KW"/>
</dbReference>
<dbReference type="GO" id="GO:0006355">
    <property type="term" value="P:regulation of DNA-templated transcription"/>
    <property type="evidence" value="ECO:0007669"/>
    <property type="project" value="InterPro"/>
</dbReference>
<evidence type="ECO:0000313" key="7">
    <source>
        <dbReference type="Proteomes" id="UP000008206"/>
    </source>
</evidence>